<name>A0ABP9YXR8_9FUNG</name>
<comment type="similarity">
    <text evidence="10">Belongs to the glycosyltransferase 22 family. PIGZ subfamily.</text>
</comment>
<dbReference type="Pfam" id="PF03901">
    <property type="entry name" value="Glyco_transf_22"/>
    <property type="match status" value="1"/>
</dbReference>
<keyword evidence="4 11" id="KW-0328">Glycosyltransferase</keyword>
<evidence type="ECO:0000256" key="7">
    <source>
        <dbReference type="ARBA" id="ARBA00022824"/>
    </source>
</evidence>
<evidence type="ECO:0000256" key="9">
    <source>
        <dbReference type="ARBA" id="ARBA00023136"/>
    </source>
</evidence>
<keyword evidence="13" id="KW-1185">Reference proteome</keyword>
<feature type="transmembrane region" description="Helical" evidence="11">
    <location>
        <begin position="470"/>
        <end position="489"/>
    </location>
</feature>
<accession>A0ABP9YXR8</accession>
<dbReference type="Proteomes" id="UP001473302">
    <property type="component" value="Unassembled WGS sequence"/>
</dbReference>
<evidence type="ECO:0000256" key="11">
    <source>
        <dbReference type="RuleBase" id="RU363075"/>
    </source>
</evidence>
<evidence type="ECO:0000256" key="10">
    <source>
        <dbReference type="ARBA" id="ARBA00038466"/>
    </source>
</evidence>
<proteinExistence type="inferred from homology"/>
<evidence type="ECO:0000313" key="12">
    <source>
        <dbReference type="EMBL" id="GAA5811664.1"/>
    </source>
</evidence>
<dbReference type="PANTHER" id="PTHR22760:SF3">
    <property type="entry name" value="GPI MANNOSYLTRANSFERASE 4"/>
    <property type="match status" value="1"/>
</dbReference>
<comment type="caution">
    <text evidence="12">The sequence shown here is derived from an EMBL/GenBank/DDBJ whole genome shotgun (WGS) entry which is preliminary data.</text>
</comment>
<comment type="pathway">
    <text evidence="2">Glycolipid biosynthesis; glycosylphosphatidylinositol-anchor biosynthesis.</text>
</comment>
<organism evidence="12 13">
    <name type="scientific">Mucor flavus</name>
    <dbReference type="NCBI Taxonomy" id="439312"/>
    <lineage>
        <taxon>Eukaryota</taxon>
        <taxon>Fungi</taxon>
        <taxon>Fungi incertae sedis</taxon>
        <taxon>Mucoromycota</taxon>
        <taxon>Mucoromycotina</taxon>
        <taxon>Mucoromycetes</taxon>
        <taxon>Mucorales</taxon>
        <taxon>Mucorineae</taxon>
        <taxon>Mucoraceae</taxon>
        <taxon>Mucor</taxon>
    </lineage>
</organism>
<comment type="subcellular location">
    <subcellularLocation>
        <location evidence="1 11">Endoplasmic reticulum membrane</location>
        <topology evidence="1 11">Multi-pass membrane protein</topology>
    </subcellularLocation>
</comment>
<keyword evidence="9 11" id="KW-0472">Membrane</keyword>
<evidence type="ECO:0000256" key="5">
    <source>
        <dbReference type="ARBA" id="ARBA00022679"/>
    </source>
</evidence>
<evidence type="ECO:0000256" key="4">
    <source>
        <dbReference type="ARBA" id="ARBA00022676"/>
    </source>
</evidence>
<evidence type="ECO:0000256" key="6">
    <source>
        <dbReference type="ARBA" id="ARBA00022692"/>
    </source>
</evidence>
<feature type="transmembrane region" description="Helical" evidence="11">
    <location>
        <begin position="264"/>
        <end position="289"/>
    </location>
</feature>
<evidence type="ECO:0000256" key="3">
    <source>
        <dbReference type="ARBA" id="ARBA00022502"/>
    </source>
</evidence>
<dbReference type="EC" id="2.4.1.-" evidence="11"/>
<evidence type="ECO:0000256" key="8">
    <source>
        <dbReference type="ARBA" id="ARBA00022989"/>
    </source>
</evidence>
<evidence type="ECO:0000256" key="1">
    <source>
        <dbReference type="ARBA" id="ARBA00004477"/>
    </source>
</evidence>
<feature type="transmembrane region" description="Helical" evidence="11">
    <location>
        <begin position="422"/>
        <end position="441"/>
    </location>
</feature>
<evidence type="ECO:0000313" key="13">
    <source>
        <dbReference type="Proteomes" id="UP001473302"/>
    </source>
</evidence>
<evidence type="ECO:0000256" key="2">
    <source>
        <dbReference type="ARBA" id="ARBA00004687"/>
    </source>
</evidence>
<dbReference type="InterPro" id="IPR005599">
    <property type="entry name" value="GPI_mannosylTrfase"/>
</dbReference>
<feature type="transmembrane region" description="Helical" evidence="11">
    <location>
        <begin position="301"/>
        <end position="322"/>
    </location>
</feature>
<keyword evidence="7 11" id="KW-0256">Endoplasmic reticulum</keyword>
<gene>
    <name evidence="12" type="ORF">MFLAVUS_005105</name>
</gene>
<keyword evidence="6 11" id="KW-0812">Transmembrane</keyword>
<keyword evidence="5" id="KW-0808">Transferase</keyword>
<dbReference type="EMBL" id="BAABUK010000010">
    <property type="protein sequence ID" value="GAA5811664.1"/>
    <property type="molecule type" value="Genomic_DNA"/>
</dbReference>
<sequence length="688" mass="78122">MKRILTINQELIRLCLEHQQMNMNETREPDITMYKSRLQSNLTYLATMADISMTKPEENTKIPTPPNLSPLPPPYTMTGQRIHKLLFSANQLFLNEEETEMMSPYPQQQGYNKAMMMRQRQQQYSSGMNSVGSNIVQDAGNYTMDDTAMMMMMMYSLPQIVLTISFLLWARWLISSLPGYIHPDEFFQNPEITSSKIFDLDTFTPWEYSPEHASRSIVAPQVTLAYHTHPFSNSFESILLCLSLCTYADFVAKPSNKLSFLLGALFSLGVFTRITFPLYALPIGIAYLYQADNAGQVVNSVFPLFAGMLAFAVFCIVADSVYYGTLTFTVREEEFENAGQVISTLFNPIALASVRSEGTIVVTPLNNLLYNLNVNNLAQHGIHPRYTHFAVNLPLLFGPLAIFALMYMPSTFARIRNDTNAQLFYVFVGVLFSGLIGLSIMPHQEARFLCPLLVPLVMIYTWKQKKLSPSFWATWFLFNIITTYVFGVIHQGGLISSMGYLNRQTNGLHDCYVLKNGDLTCAVGNPNIKTDSGQFNITTNLVFYKTYMPPRHLLVIPKENGNSCVNIFDFASHLDQVVEQLEKSSGVTLRRHDTGKPEVDFARTSIRSAFERQSNYSSDYMHVTLFITPSFVSLPKIPQHRYMLLTTYSPHMSFDDIDKMIEMASETNSPESQMNLNVFLILSDKDDI</sequence>
<keyword evidence="8 11" id="KW-1133">Transmembrane helix</keyword>
<feature type="transmembrane region" description="Helical" evidence="11">
    <location>
        <begin position="154"/>
        <end position="174"/>
    </location>
</feature>
<feature type="transmembrane region" description="Helical" evidence="11">
    <location>
        <begin position="389"/>
        <end position="410"/>
    </location>
</feature>
<protein>
    <recommendedName>
        <fullName evidence="11">Mannosyltransferase</fullName>
        <ecNumber evidence="11">2.4.1.-</ecNumber>
    </recommendedName>
</protein>
<reference evidence="12 13" key="1">
    <citation type="submission" date="2024-04" db="EMBL/GenBank/DDBJ databases">
        <title>genome sequences of Mucor flavus KT1a and Helicostylum pulchrum KT1b strains isolated from the surface of a dry-aged beef.</title>
        <authorList>
            <person name="Toyotome T."/>
            <person name="Hosono M."/>
            <person name="Torimaru M."/>
            <person name="Fukuda K."/>
            <person name="Mikami N."/>
        </authorList>
    </citation>
    <scope>NUCLEOTIDE SEQUENCE [LARGE SCALE GENOMIC DNA]</scope>
    <source>
        <strain evidence="12 13">KT1a</strain>
    </source>
</reference>
<dbReference type="PANTHER" id="PTHR22760">
    <property type="entry name" value="GLYCOSYLTRANSFERASE"/>
    <property type="match status" value="1"/>
</dbReference>
<keyword evidence="3" id="KW-0337">GPI-anchor biosynthesis</keyword>